<dbReference type="OrthoDB" id="1256438at2"/>
<dbReference type="Proteomes" id="UP000256884">
    <property type="component" value="Unassembled WGS sequence"/>
</dbReference>
<comment type="caution">
    <text evidence="1">The sequence shown here is derived from an EMBL/GenBank/DDBJ whole genome shotgun (WGS) entry which is preliminary data.</text>
</comment>
<organism evidence="1 2">
    <name type="scientific">Tenacibaculum gallaicum</name>
    <dbReference type="NCBI Taxonomy" id="561505"/>
    <lineage>
        <taxon>Bacteria</taxon>
        <taxon>Pseudomonadati</taxon>
        <taxon>Bacteroidota</taxon>
        <taxon>Flavobacteriia</taxon>
        <taxon>Flavobacteriales</taxon>
        <taxon>Flavobacteriaceae</taxon>
        <taxon>Tenacibaculum</taxon>
    </lineage>
</organism>
<keyword evidence="2" id="KW-1185">Reference proteome</keyword>
<proteinExistence type="predicted"/>
<gene>
    <name evidence="1" type="ORF">C7448_1019</name>
</gene>
<evidence type="ECO:0000313" key="1">
    <source>
        <dbReference type="EMBL" id="REH55982.1"/>
    </source>
</evidence>
<dbReference type="EMBL" id="QUNS01000001">
    <property type="protein sequence ID" value="REH55982.1"/>
    <property type="molecule type" value="Genomic_DNA"/>
</dbReference>
<dbReference type="AlphaFoldDB" id="A0A3E0IBD5"/>
<evidence type="ECO:0000313" key="2">
    <source>
        <dbReference type="Proteomes" id="UP000256884"/>
    </source>
</evidence>
<protein>
    <submittedName>
        <fullName evidence="1">Uncharacterized protein</fullName>
    </submittedName>
</protein>
<reference evidence="1 2" key="1">
    <citation type="submission" date="2018-08" db="EMBL/GenBank/DDBJ databases">
        <title>Genomic Encyclopedia of Type Strains, Phase IV (KMG-IV): sequencing the most valuable type-strain genomes for metagenomic binning, comparative biology and taxonomic classification.</title>
        <authorList>
            <person name="Goeker M."/>
        </authorList>
    </citation>
    <scope>NUCLEOTIDE SEQUENCE [LARGE SCALE GENOMIC DNA]</scope>
    <source>
        <strain evidence="1 2">DSM 18841</strain>
    </source>
</reference>
<accession>A0A3E0IBD5</accession>
<dbReference type="RefSeq" id="WP_115899333.1">
    <property type="nucleotide sequence ID" value="NZ_QUNS01000001.1"/>
</dbReference>
<sequence>MKNYIATLVLISICALGFGQESFKKVYEIPNTITYCNGPNITLKKVSKIEFKDLTDEEQDNIRAIYPLGSKLNYEIEKNIFGKKIKVFDTITIDEKFYSRQVIEKKENITRNGIKGFVKFEKNKLIVNPYLTKDKNGDFGKRDVYFYELKNRQTIKLNFREWTVSALTIPFKYRFKDKDAGISEEFTTDFNANLFVGRTFYGKTSFFHRKDVGNISNTYKWTGGLLIGASTVTLNASNTSSANIPLDSDTEIVKGLGTIGLGLSFSYNKINLGGFIGWDYSVGDDAEKWNYNKEPWIGFALGYSLFKF</sequence>
<name>A0A3E0IBD5_9FLAO</name>